<dbReference type="EMBL" id="QTSX02000212">
    <property type="protein sequence ID" value="KAJ9087694.1"/>
    <property type="molecule type" value="Genomic_DNA"/>
</dbReference>
<dbReference type="Proteomes" id="UP001165960">
    <property type="component" value="Unassembled WGS sequence"/>
</dbReference>
<comment type="caution">
    <text evidence="1">The sequence shown here is derived from an EMBL/GenBank/DDBJ whole genome shotgun (WGS) entry which is preliminary data.</text>
</comment>
<gene>
    <name evidence="1" type="ORF">DSO57_1030618</name>
</gene>
<reference evidence="1" key="1">
    <citation type="submission" date="2022-04" db="EMBL/GenBank/DDBJ databases">
        <title>Genome of the entomopathogenic fungus Entomophthora muscae.</title>
        <authorList>
            <person name="Elya C."/>
            <person name="Lovett B.R."/>
            <person name="Lee E."/>
            <person name="Macias A.M."/>
            <person name="Hajek A.E."/>
            <person name="De Bivort B.L."/>
            <person name="Kasson M.T."/>
            <person name="De Fine Licht H.H."/>
            <person name="Stajich J.E."/>
        </authorList>
    </citation>
    <scope>NUCLEOTIDE SEQUENCE</scope>
    <source>
        <strain evidence="1">Berkeley</strain>
    </source>
</reference>
<protein>
    <submittedName>
        <fullName evidence="1">Uncharacterized protein</fullName>
    </submittedName>
</protein>
<name>A0ACC2ULA9_9FUNG</name>
<accession>A0ACC2ULA9</accession>
<proteinExistence type="predicted"/>
<sequence length="107" mass="11940">MATGEDCNTRYYTLNSLLEIQQGACPIQAYIDKFLKLKTCTQLEDKLAVIIFQKGVNLAMKDLLKHHLPTLSLNNLVPLCKGLIMNQENAGPSCHSKFHNAGYCLSK</sequence>
<organism evidence="1 2">
    <name type="scientific">Entomophthora muscae</name>
    <dbReference type="NCBI Taxonomy" id="34485"/>
    <lineage>
        <taxon>Eukaryota</taxon>
        <taxon>Fungi</taxon>
        <taxon>Fungi incertae sedis</taxon>
        <taxon>Zoopagomycota</taxon>
        <taxon>Entomophthoromycotina</taxon>
        <taxon>Entomophthoromycetes</taxon>
        <taxon>Entomophthorales</taxon>
        <taxon>Entomophthoraceae</taxon>
        <taxon>Entomophthora</taxon>
    </lineage>
</organism>
<evidence type="ECO:0000313" key="1">
    <source>
        <dbReference type="EMBL" id="KAJ9087694.1"/>
    </source>
</evidence>
<evidence type="ECO:0000313" key="2">
    <source>
        <dbReference type="Proteomes" id="UP001165960"/>
    </source>
</evidence>
<keyword evidence="2" id="KW-1185">Reference proteome</keyword>